<keyword evidence="9 14" id="KW-0560">Oxidoreductase</keyword>
<dbReference type="GO" id="GO:0016705">
    <property type="term" value="F:oxidoreductase activity, acting on paired donors, with incorporation or reduction of molecular oxygen"/>
    <property type="evidence" value="ECO:0007669"/>
    <property type="project" value="InterPro"/>
</dbReference>
<dbReference type="InterPro" id="IPR050476">
    <property type="entry name" value="Insect_CytP450_Detox"/>
</dbReference>
<sequence>MSFIQLIVNGLLAIVFIVLVTLIFIKHRYGFWRRRGVSYLQPEFPFGNFKEMGKTIHPAHLTQQIYTQFKGRSPYVGLYIFLNPVLLITDLSLIKRILIKDFNYFPNRGVYFNERDDPLSAHLFSLEGRKWRDLRAKISPTFSSGRIRMTFPAVLEVAQRFCAYLEHSYVGKDSAEIRDAMARFTTDVIGSCAFGIECNSFEEPDNEFRRVGRKHFDTPRNHPLKVFVMKTFRGLANALGLKLIHDDVAEFFLDVVRKTISHREENNVSRNDFLDLLIKLKNTGRLEADGGDIGQLSFSEIAAQAFIFFTAGFETSSSALTYTLYELALNPEIQDVARASFFETLEKFNGELSYECFQAMTFLDQCIYETLRKYPPVVNLERTVDKDYLIEESNVLLPKGLKIMIPVFAIQHDPDNYPNPERYDPSRFSPEQQATRDQCTYLPFGEGPRICIGLRFGMLQARVGLAMILKNFRILRCEKTEDPIVYSTRAFVLTPINGIWLKLEKLSK</sequence>
<evidence type="ECO:0000256" key="8">
    <source>
        <dbReference type="ARBA" id="ARBA00022848"/>
    </source>
</evidence>
<evidence type="ECO:0000256" key="9">
    <source>
        <dbReference type="ARBA" id="ARBA00023002"/>
    </source>
</evidence>
<feature type="binding site" description="axial binding residue" evidence="13">
    <location>
        <position position="451"/>
    </location>
    <ligand>
        <name>heme</name>
        <dbReference type="ChEBI" id="CHEBI:30413"/>
    </ligand>
    <ligandPart>
        <name>Fe</name>
        <dbReference type="ChEBI" id="CHEBI:18248"/>
    </ligandPart>
</feature>
<evidence type="ECO:0000256" key="11">
    <source>
        <dbReference type="ARBA" id="ARBA00023033"/>
    </source>
</evidence>
<evidence type="ECO:0000256" key="4">
    <source>
        <dbReference type="ARBA" id="ARBA00010617"/>
    </source>
</evidence>
<dbReference type="GO" id="GO:0005789">
    <property type="term" value="C:endoplasmic reticulum membrane"/>
    <property type="evidence" value="ECO:0007669"/>
    <property type="project" value="UniProtKB-SubCell"/>
</dbReference>
<dbReference type="FunFam" id="1.10.630.10:FF:000042">
    <property type="entry name" value="Cytochrome P450"/>
    <property type="match status" value="1"/>
</dbReference>
<dbReference type="InterPro" id="IPR002401">
    <property type="entry name" value="Cyt_P450_E_grp-I"/>
</dbReference>
<proteinExistence type="inferred from homology"/>
<comment type="subcellular location">
    <subcellularLocation>
        <location evidence="3">Endoplasmic reticulum membrane</location>
        <topology evidence="3">Peripheral membrane protein</topology>
    </subcellularLocation>
    <subcellularLocation>
        <location evidence="2">Microsome membrane</location>
        <topology evidence="2">Peripheral membrane protein</topology>
    </subcellularLocation>
</comment>
<evidence type="ECO:0000256" key="10">
    <source>
        <dbReference type="ARBA" id="ARBA00023004"/>
    </source>
</evidence>
<feature type="transmembrane region" description="Helical" evidence="15">
    <location>
        <begin position="76"/>
        <end position="94"/>
    </location>
</feature>
<evidence type="ECO:0000256" key="15">
    <source>
        <dbReference type="SAM" id="Phobius"/>
    </source>
</evidence>
<dbReference type="PANTHER" id="PTHR24292">
    <property type="entry name" value="CYTOCHROME P450"/>
    <property type="match status" value="1"/>
</dbReference>
<evidence type="ECO:0000256" key="1">
    <source>
        <dbReference type="ARBA" id="ARBA00001971"/>
    </source>
</evidence>
<dbReference type="AlphaFoldDB" id="A0A1Q3FK99"/>
<dbReference type="PRINTS" id="PR00385">
    <property type="entry name" value="P450"/>
</dbReference>
<keyword evidence="6 13" id="KW-0479">Metal-binding</keyword>
<reference evidence="16" key="1">
    <citation type="submission" date="2017-01" db="EMBL/GenBank/DDBJ databases">
        <title>A deep insight into the sialotranscriptome of adult male and female Cluex tarsalis mosquitoes.</title>
        <authorList>
            <person name="Ribeiro J.M."/>
            <person name="Moreira F."/>
            <person name="Bernard K.A."/>
            <person name="Calvo E."/>
        </authorList>
    </citation>
    <scope>NUCLEOTIDE SEQUENCE</scope>
    <source>
        <strain evidence="16">Kern County</strain>
        <tissue evidence="16">Salivary glands</tissue>
    </source>
</reference>
<evidence type="ECO:0000256" key="3">
    <source>
        <dbReference type="ARBA" id="ARBA00004406"/>
    </source>
</evidence>
<dbReference type="PROSITE" id="PS00086">
    <property type="entry name" value="CYTOCHROME_P450"/>
    <property type="match status" value="1"/>
</dbReference>
<dbReference type="InterPro" id="IPR001128">
    <property type="entry name" value="Cyt_P450"/>
</dbReference>
<keyword evidence="11 14" id="KW-0503">Monooxygenase</keyword>
<evidence type="ECO:0000256" key="2">
    <source>
        <dbReference type="ARBA" id="ARBA00004174"/>
    </source>
</evidence>
<dbReference type="GO" id="GO:0005506">
    <property type="term" value="F:iron ion binding"/>
    <property type="evidence" value="ECO:0007669"/>
    <property type="project" value="InterPro"/>
</dbReference>
<protein>
    <submittedName>
        <fullName evidence="16">Putative cytochrome p450 6a1</fullName>
    </submittedName>
</protein>
<keyword evidence="7" id="KW-0256">Endoplasmic reticulum</keyword>
<dbReference type="Gene3D" id="1.10.630.10">
    <property type="entry name" value="Cytochrome P450"/>
    <property type="match status" value="1"/>
</dbReference>
<evidence type="ECO:0000256" key="13">
    <source>
        <dbReference type="PIRSR" id="PIRSR602401-1"/>
    </source>
</evidence>
<organism evidence="16">
    <name type="scientific">Culex tarsalis</name>
    <name type="common">Encephalitis mosquito</name>
    <dbReference type="NCBI Taxonomy" id="7177"/>
    <lineage>
        <taxon>Eukaryota</taxon>
        <taxon>Metazoa</taxon>
        <taxon>Ecdysozoa</taxon>
        <taxon>Arthropoda</taxon>
        <taxon>Hexapoda</taxon>
        <taxon>Insecta</taxon>
        <taxon>Pterygota</taxon>
        <taxon>Neoptera</taxon>
        <taxon>Endopterygota</taxon>
        <taxon>Diptera</taxon>
        <taxon>Nematocera</taxon>
        <taxon>Culicoidea</taxon>
        <taxon>Culicidae</taxon>
        <taxon>Culicinae</taxon>
        <taxon>Culicini</taxon>
        <taxon>Culex</taxon>
        <taxon>Culex</taxon>
    </lineage>
</organism>
<dbReference type="InterPro" id="IPR017972">
    <property type="entry name" value="Cyt_P450_CS"/>
</dbReference>
<feature type="transmembrane region" description="Helical" evidence="15">
    <location>
        <begin position="6"/>
        <end position="25"/>
    </location>
</feature>
<comment type="similarity">
    <text evidence="4 14">Belongs to the cytochrome P450 family.</text>
</comment>
<dbReference type="CDD" id="cd11056">
    <property type="entry name" value="CYP6-like"/>
    <property type="match status" value="1"/>
</dbReference>
<evidence type="ECO:0000313" key="16">
    <source>
        <dbReference type="EMBL" id="JAV28007.1"/>
    </source>
</evidence>
<accession>A0A1Q3FK99</accession>
<evidence type="ECO:0000256" key="5">
    <source>
        <dbReference type="ARBA" id="ARBA00022617"/>
    </source>
</evidence>
<evidence type="ECO:0000256" key="7">
    <source>
        <dbReference type="ARBA" id="ARBA00022824"/>
    </source>
</evidence>
<dbReference type="GO" id="GO:0004497">
    <property type="term" value="F:monooxygenase activity"/>
    <property type="evidence" value="ECO:0007669"/>
    <property type="project" value="UniProtKB-KW"/>
</dbReference>
<dbReference type="PANTHER" id="PTHR24292:SF103">
    <property type="entry name" value="CYTOCHROME P450 6BS1"/>
    <property type="match status" value="1"/>
</dbReference>
<dbReference type="Pfam" id="PF00067">
    <property type="entry name" value="p450"/>
    <property type="match status" value="1"/>
</dbReference>
<comment type="cofactor">
    <cofactor evidence="1 13">
        <name>heme</name>
        <dbReference type="ChEBI" id="CHEBI:30413"/>
    </cofactor>
</comment>
<keyword evidence="8" id="KW-0492">Microsome</keyword>
<keyword evidence="10 13" id="KW-0408">Iron</keyword>
<keyword evidence="5 13" id="KW-0349">Heme</keyword>
<keyword evidence="15" id="KW-1133">Transmembrane helix</keyword>
<evidence type="ECO:0000256" key="14">
    <source>
        <dbReference type="RuleBase" id="RU000461"/>
    </source>
</evidence>
<name>A0A1Q3FK99_CULTA</name>
<dbReference type="InterPro" id="IPR036396">
    <property type="entry name" value="Cyt_P450_sf"/>
</dbReference>
<dbReference type="SUPFAM" id="SSF48264">
    <property type="entry name" value="Cytochrome P450"/>
    <property type="match status" value="1"/>
</dbReference>
<dbReference type="PRINTS" id="PR00463">
    <property type="entry name" value="EP450I"/>
</dbReference>
<evidence type="ECO:0000256" key="12">
    <source>
        <dbReference type="ARBA" id="ARBA00023136"/>
    </source>
</evidence>
<dbReference type="GO" id="GO:0020037">
    <property type="term" value="F:heme binding"/>
    <property type="evidence" value="ECO:0007669"/>
    <property type="project" value="InterPro"/>
</dbReference>
<dbReference type="EMBL" id="GFDL01007038">
    <property type="protein sequence ID" value="JAV28007.1"/>
    <property type="molecule type" value="Transcribed_RNA"/>
</dbReference>
<evidence type="ECO:0000256" key="6">
    <source>
        <dbReference type="ARBA" id="ARBA00022723"/>
    </source>
</evidence>
<keyword evidence="12 15" id="KW-0472">Membrane</keyword>
<keyword evidence="15" id="KW-0812">Transmembrane</keyword>